<evidence type="ECO:0008006" key="4">
    <source>
        <dbReference type="Google" id="ProtNLM"/>
    </source>
</evidence>
<sequence>MKNAVTLALAAALSTASLGGIAFAQTTTGSTSATTMSDDVRIVRITENSDSDDATTQIPDMFRNPSADVTAQARAEAQADAAIMAELQENSIDLDNVQAIDTAANGGKIVYVK</sequence>
<organism evidence="2 3">
    <name type="scientific">Pseudorhizobium flavum</name>
    <dbReference type="NCBI Taxonomy" id="1335061"/>
    <lineage>
        <taxon>Bacteria</taxon>
        <taxon>Pseudomonadati</taxon>
        <taxon>Pseudomonadota</taxon>
        <taxon>Alphaproteobacteria</taxon>
        <taxon>Hyphomicrobiales</taxon>
        <taxon>Rhizobiaceae</taxon>
        <taxon>Rhizobium/Agrobacterium group</taxon>
        <taxon>Pseudorhizobium</taxon>
    </lineage>
</organism>
<protein>
    <recommendedName>
        <fullName evidence="4">DUF4148 domain-containing protein</fullName>
    </recommendedName>
</protein>
<keyword evidence="1" id="KW-0732">Signal</keyword>
<dbReference type="EMBL" id="JACHEJ010000001">
    <property type="protein sequence ID" value="MBB6178646.1"/>
    <property type="molecule type" value="Genomic_DNA"/>
</dbReference>
<name>A0A7W9YWY8_9HYPH</name>
<accession>A0A7W9YWY8</accession>
<dbReference type="AlphaFoldDB" id="A0A7W9YWY8"/>
<keyword evidence="3" id="KW-1185">Reference proteome</keyword>
<dbReference type="RefSeq" id="WP_077546606.1">
    <property type="nucleotide sequence ID" value="NZ_JACHEJ010000001.1"/>
</dbReference>
<evidence type="ECO:0000313" key="2">
    <source>
        <dbReference type="EMBL" id="MBB6178646.1"/>
    </source>
</evidence>
<evidence type="ECO:0000256" key="1">
    <source>
        <dbReference type="SAM" id="SignalP"/>
    </source>
</evidence>
<proteinExistence type="predicted"/>
<gene>
    <name evidence="2" type="ORF">HNQ75_000589</name>
</gene>
<comment type="caution">
    <text evidence="2">The sequence shown here is derived from an EMBL/GenBank/DDBJ whole genome shotgun (WGS) entry which is preliminary data.</text>
</comment>
<dbReference type="Proteomes" id="UP000535501">
    <property type="component" value="Unassembled WGS sequence"/>
</dbReference>
<evidence type="ECO:0000313" key="3">
    <source>
        <dbReference type="Proteomes" id="UP000535501"/>
    </source>
</evidence>
<feature type="chain" id="PRO_5030943071" description="DUF4148 domain-containing protein" evidence="1">
    <location>
        <begin position="25"/>
        <end position="113"/>
    </location>
</feature>
<feature type="signal peptide" evidence="1">
    <location>
        <begin position="1"/>
        <end position="24"/>
    </location>
</feature>
<reference evidence="2 3" key="1">
    <citation type="submission" date="2020-08" db="EMBL/GenBank/DDBJ databases">
        <title>Genomic Encyclopedia of Type Strains, Phase IV (KMG-IV): sequencing the most valuable type-strain genomes for metagenomic binning, comparative biology and taxonomic classification.</title>
        <authorList>
            <person name="Goeker M."/>
        </authorList>
    </citation>
    <scope>NUCLEOTIDE SEQUENCE [LARGE SCALE GENOMIC DNA]</scope>
    <source>
        <strain evidence="2 3">DSM 102134</strain>
    </source>
</reference>